<organism evidence="2 3">
    <name type="scientific">Vanilla planifolia</name>
    <name type="common">Vanilla</name>
    <dbReference type="NCBI Taxonomy" id="51239"/>
    <lineage>
        <taxon>Eukaryota</taxon>
        <taxon>Viridiplantae</taxon>
        <taxon>Streptophyta</taxon>
        <taxon>Embryophyta</taxon>
        <taxon>Tracheophyta</taxon>
        <taxon>Spermatophyta</taxon>
        <taxon>Magnoliopsida</taxon>
        <taxon>Liliopsida</taxon>
        <taxon>Asparagales</taxon>
        <taxon>Orchidaceae</taxon>
        <taxon>Vanilloideae</taxon>
        <taxon>Vanilleae</taxon>
        <taxon>Vanilla</taxon>
    </lineage>
</organism>
<proteinExistence type="predicted"/>
<evidence type="ECO:0000313" key="4">
    <source>
        <dbReference type="Proteomes" id="UP000639772"/>
    </source>
</evidence>
<gene>
    <name evidence="2" type="ORF">HPP92_028918</name>
    <name evidence="1" type="ORF">HPP92_028928</name>
</gene>
<dbReference type="Proteomes" id="UP000636800">
    <property type="component" value="Unassembled WGS sequence"/>
</dbReference>
<accession>A0A835U1R8</accession>
<name>A0A835U1R8_VANPL</name>
<evidence type="ECO:0000313" key="3">
    <source>
        <dbReference type="Proteomes" id="UP000636800"/>
    </source>
</evidence>
<dbReference type="Proteomes" id="UP000639772">
    <property type="component" value="Unassembled WGS sequence"/>
</dbReference>
<reference evidence="3 4" key="1">
    <citation type="journal article" date="2020" name="Nat. Food">
        <title>A phased Vanilla planifolia genome enables genetic improvement of flavour and production.</title>
        <authorList>
            <person name="Hasing T."/>
            <person name="Tang H."/>
            <person name="Brym M."/>
            <person name="Khazi F."/>
            <person name="Huang T."/>
            <person name="Chambers A.H."/>
        </authorList>
    </citation>
    <scope>NUCLEOTIDE SEQUENCE [LARGE SCALE GENOMIC DNA]</scope>
    <source>
        <tissue evidence="2">Leaf</tissue>
    </source>
</reference>
<keyword evidence="3" id="KW-1185">Reference proteome</keyword>
<dbReference type="EMBL" id="JADCNL010000595">
    <property type="protein sequence ID" value="KAG0446259.1"/>
    <property type="molecule type" value="Genomic_DNA"/>
</dbReference>
<evidence type="ECO:0000313" key="1">
    <source>
        <dbReference type="EMBL" id="KAG0446253.1"/>
    </source>
</evidence>
<sequence>MLVYAGFVLVTSSPANACGIPRCRHFGVSSPRFECPAWFLPAARWWLCFLVAYSPPAYWYWLCLMAAGWHHWPYYQLVLPIGCCLRRININAILIDPAQPYSSE</sequence>
<evidence type="ECO:0000313" key="2">
    <source>
        <dbReference type="EMBL" id="KAG0446259.1"/>
    </source>
</evidence>
<protein>
    <submittedName>
        <fullName evidence="2">Uncharacterized protein</fullName>
    </submittedName>
</protein>
<comment type="caution">
    <text evidence="2">The sequence shown here is derived from an EMBL/GenBank/DDBJ whole genome shotgun (WGS) entry which is preliminary data.</text>
</comment>
<dbReference type="AlphaFoldDB" id="A0A835U1R8"/>
<dbReference type="EMBL" id="JADCNM010000596">
    <property type="protein sequence ID" value="KAG0446253.1"/>
    <property type="molecule type" value="Genomic_DNA"/>
</dbReference>